<evidence type="ECO:0000256" key="3">
    <source>
        <dbReference type="ARBA" id="ARBA00006347"/>
    </source>
</evidence>
<dbReference type="Gene3D" id="3.40.30.10">
    <property type="entry name" value="Glutaredoxin"/>
    <property type="match status" value="4"/>
</dbReference>
<dbReference type="GO" id="GO:0006457">
    <property type="term" value="P:protein folding"/>
    <property type="evidence" value="ECO:0007669"/>
    <property type="project" value="TreeGrafter"/>
</dbReference>
<evidence type="ECO:0000256" key="2">
    <source>
        <dbReference type="ARBA" id="ARBA00004319"/>
    </source>
</evidence>
<dbReference type="Pfam" id="PF00085">
    <property type="entry name" value="Thioredoxin"/>
    <property type="match status" value="2"/>
</dbReference>
<evidence type="ECO:0000259" key="12">
    <source>
        <dbReference type="PROSITE" id="PS51352"/>
    </source>
</evidence>
<sequence>MGMTMVQLRVTLLSLLLIAFCVQIPVLASTDSEDELEDLDLLELDLEEPESSASSSVSSVLTLAQQKRALIHLTDDTASSFFASKQHVLLLGYASWCTRSAELMPEFAAAALLLQESGIPVSFAKIDAAINQRTASIYSLKGFPTILFLVNGTEQKYTGGFTRHEITVWVRKHIGIPVTTLTSVVEAEEVLNRDRTTVVGFFKKFEGPEYQAFLDVAMKEDETEFVQVDDMDLAKVLNLGFQRQPPFLSIIKKQPETYVPFEGSFDQRSISWFIEANKHPLVMKVNHHNQLRLYASPIKLHVTLFADDDSSVHLLPLFYEVARAFKGQILFLMIDTSDEELSRPILMLYGADASEAVVTAFNYADGSKYLLEENITLESLQLFCDQLVSGTRKPHYKSQPIPSEKENDVEIVVGKNFESVVLDTSKDVFLEVYTDWCVKCDAANKAVSTIGKHFKDFSSLVIAKIDASANEHPFLQVDDYPSFLFYPADNKSNPIRGPKKWSTKKLVQFIHEHATLPLTSHDHADKDEL</sequence>
<dbReference type="InterPro" id="IPR036249">
    <property type="entry name" value="Thioredoxin-like_sf"/>
</dbReference>
<dbReference type="OMA" id="FTPWCIN"/>
<feature type="domain" description="Thioredoxin" evidence="12">
    <location>
        <begin position="42"/>
        <end position="175"/>
    </location>
</feature>
<evidence type="ECO:0000256" key="5">
    <source>
        <dbReference type="ARBA" id="ARBA00022729"/>
    </source>
</evidence>
<evidence type="ECO:0000256" key="9">
    <source>
        <dbReference type="ARBA" id="ARBA00023235"/>
    </source>
</evidence>
<comment type="caution">
    <text evidence="13">The sequence shown here is derived from an EMBL/GenBank/DDBJ whole genome shotgun (WGS) entry which is preliminary data.</text>
</comment>
<dbReference type="OrthoDB" id="427280at2759"/>
<dbReference type="AlphaFoldDB" id="A0A8T2RJQ5"/>
<dbReference type="Proteomes" id="UP000825935">
    <property type="component" value="Chromosome 27"/>
</dbReference>
<dbReference type="EMBL" id="CM035432">
    <property type="protein sequence ID" value="KAH7295828.1"/>
    <property type="molecule type" value="Genomic_DNA"/>
</dbReference>
<dbReference type="InterPro" id="IPR013766">
    <property type="entry name" value="Thioredoxin_domain"/>
</dbReference>
<keyword evidence="14" id="KW-1185">Reference proteome</keyword>
<dbReference type="CDD" id="cd02961">
    <property type="entry name" value="PDI_a_family"/>
    <property type="match status" value="1"/>
</dbReference>
<name>A0A8T2RJQ5_CERRI</name>
<evidence type="ECO:0000256" key="1">
    <source>
        <dbReference type="ARBA" id="ARBA00001182"/>
    </source>
</evidence>
<feature type="chain" id="PRO_5035922919" description="protein disulfide-isomerase" evidence="11">
    <location>
        <begin position="29"/>
        <end position="529"/>
    </location>
</feature>
<evidence type="ECO:0000256" key="7">
    <source>
        <dbReference type="ARBA" id="ARBA00022824"/>
    </source>
</evidence>
<dbReference type="GO" id="GO:0003756">
    <property type="term" value="F:protein disulfide isomerase activity"/>
    <property type="evidence" value="ECO:0007669"/>
    <property type="project" value="UniProtKB-EC"/>
</dbReference>
<evidence type="ECO:0000313" key="13">
    <source>
        <dbReference type="EMBL" id="KAH7295828.1"/>
    </source>
</evidence>
<dbReference type="GO" id="GO:0005788">
    <property type="term" value="C:endoplasmic reticulum lumen"/>
    <property type="evidence" value="ECO:0007669"/>
    <property type="project" value="UniProtKB-SubCell"/>
</dbReference>
<evidence type="ECO:0000256" key="10">
    <source>
        <dbReference type="ARBA" id="ARBA00023284"/>
    </source>
</evidence>
<organism evidence="13 14">
    <name type="scientific">Ceratopteris richardii</name>
    <name type="common">Triangle waterfern</name>
    <dbReference type="NCBI Taxonomy" id="49495"/>
    <lineage>
        <taxon>Eukaryota</taxon>
        <taxon>Viridiplantae</taxon>
        <taxon>Streptophyta</taxon>
        <taxon>Embryophyta</taxon>
        <taxon>Tracheophyta</taxon>
        <taxon>Polypodiopsida</taxon>
        <taxon>Polypodiidae</taxon>
        <taxon>Polypodiales</taxon>
        <taxon>Pteridineae</taxon>
        <taxon>Pteridaceae</taxon>
        <taxon>Parkerioideae</taxon>
        <taxon>Ceratopteris</taxon>
    </lineage>
</organism>
<dbReference type="SUPFAM" id="SSF52833">
    <property type="entry name" value="Thioredoxin-like"/>
    <property type="match status" value="4"/>
</dbReference>
<dbReference type="EC" id="5.3.4.1" evidence="4"/>
<keyword evidence="10" id="KW-0676">Redox-active center</keyword>
<keyword evidence="5 11" id="KW-0732">Signal</keyword>
<keyword evidence="9" id="KW-0413">Isomerase</keyword>
<evidence type="ECO:0000256" key="8">
    <source>
        <dbReference type="ARBA" id="ARBA00023157"/>
    </source>
</evidence>
<dbReference type="CDD" id="cd02981">
    <property type="entry name" value="PDI_b_family"/>
    <property type="match status" value="1"/>
</dbReference>
<evidence type="ECO:0000256" key="4">
    <source>
        <dbReference type="ARBA" id="ARBA00012723"/>
    </source>
</evidence>
<dbReference type="PANTHER" id="PTHR18929:SF189">
    <property type="entry name" value="PROTEIN DISULFIDE ISOMERASE-LIKE 1-5-RELATED"/>
    <property type="match status" value="1"/>
</dbReference>
<protein>
    <recommendedName>
        <fullName evidence="4">protein disulfide-isomerase</fullName>
        <ecNumber evidence="4">5.3.4.1</ecNumber>
    </recommendedName>
</protein>
<keyword evidence="6" id="KW-0677">Repeat</keyword>
<evidence type="ECO:0000256" key="6">
    <source>
        <dbReference type="ARBA" id="ARBA00022737"/>
    </source>
</evidence>
<reference evidence="13 14" key="1">
    <citation type="submission" date="2021-08" db="EMBL/GenBank/DDBJ databases">
        <title>WGS assembly of Ceratopteris richardii.</title>
        <authorList>
            <person name="Marchant D.B."/>
            <person name="Chen G."/>
            <person name="Jenkins J."/>
            <person name="Shu S."/>
            <person name="Leebens-Mack J."/>
            <person name="Grimwood J."/>
            <person name="Schmutz J."/>
            <person name="Soltis P."/>
            <person name="Soltis D."/>
            <person name="Chen Z.-H."/>
        </authorList>
    </citation>
    <scope>NUCLEOTIDE SEQUENCE [LARGE SCALE GENOMIC DNA]</scope>
    <source>
        <strain evidence="13">Whitten #5841</strain>
        <tissue evidence="13">Leaf</tissue>
    </source>
</reference>
<dbReference type="PANTHER" id="PTHR18929">
    <property type="entry name" value="PROTEIN DISULFIDE ISOMERASE"/>
    <property type="match status" value="1"/>
</dbReference>
<gene>
    <name evidence="13" type="ORF">KP509_27G067600</name>
</gene>
<comment type="catalytic activity">
    <reaction evidence="1">
        <text>Catalyzes the rearrangement of -S-S- bonds in proteins.</text>
        <dbReference type="EC" id="5.3.4.1"/>
    </reaction>
</comment>
<keyword evidence="8" id="KW-1015">Disulfide bond</keyword>
<comment type="similarity">
    <text evidence="3">Belongs to the protein disulfide isomerase family.</text>
</comment>
<dbReference type="FunFam" id="3.40.30.10:FF:000042">
    <property type="entry name" value="protein disulfide-isomerase A2"/>
    <property type="match status" value="1"/>
</dbReference>
<dbReference type="Pfam" id="PF13848">
    <property type="entry name" value="Thioredoxin_6"/>
    <property type="match status" value="1"/>
</dbReference>
<accession>A0A8T2RJQ5</accession>
<comment type="subcellular location">
    <subcellularLocation>
        <location evidence="2">Endoplasmic reticulum lumen</location>
    </subcellularLocation>
</comment>
<dbReference type="CDD" id="cd02982">
    <property type="entry name" value="PDI_b'_family"/>
    <property type="match status" value="1"/>
</dbReference>
<dbReference type="PROSITE" id="PS51352">
    <property type="entry name" value="THIOREDOXIN_2"/>
    <property type="match status" value="1"/>
</dbReference>
<evidence type="ECO:0000313" key="14">
    <source>
        <dbReference type="Proteomes" id="UP000825935"/>
    </source>
</evidence>
<dbReference type="GO" id="GO:0034976">
    <property type="term" value="P:response to endoplasmic reticulum stress"/>
    <property type="evidence" value="ECO:0007669"/>
    <property type="project" value="TreeGrafter"/>
</dbReference>
<dbReference type="CDD" id="cd02995">
    <property type="entry name" value="PDI_a_PDI_a'_C"/>
    <property type="match status" value="1"/>
</dbReference>
<evidence type="ECO:0000256" key="11">
    <source>
        <dbReference type="SAM" id="SignalP"/>
    </source>
</evidence>
<proteinExistence type="inferred from homology"/>
<feature type="signal peptide" evidence="11">
    <location>
        <begin position="1"/>
        <end position="28"/>
    </location>
</feature>
<keyword evidence="7" id="KW-0256">Endoplasmic reticulum</keyword>